<keyword evidence="6 19" id="KW-0812">Transmembrane</keyword>
<evidence type="ECO:0000256" key="4">
    <source>
        <dbReference type="ARBA" id="ARBA00022516"/>
    </source>
</evidence>
<accession>A0A0D5NN27</accession>
<dbReference type="GO" id="GO:0005886">
    <property type="term" value="C:plasma membrane"/>
    <property type="evidence" value="ECO:0007669"/>
    <property type="project" value="UniProtKB-SubCell"/>
</dbReference>
<keyword evidence="4" id="KW-0444">Lipid biosynthesis</keyword>
<comment type="subcellular location">
    <subcellularLocation>
        <location evidence="1">Cell membrane</location>
        <topology evidence="1">Multi-pass membrane protein</topology>
    </subcellularLocation>
</comment>
<dbReference type="CDD" id="cd14265">
    <property type="entry name" value="UDPK_IM_like"/>
    <property type="match status" value="1"/>
</dbReference>
<evidence type="ECO:0000256" key="3">
    <source>
        <dbReference type="ARBA" id="ARBA00022475"/>
    </source>
</evidence>
<evidence type="ECO:0000256" key="11">
    <source>
        <dbReference type="ARBA" id="ARBA00023098"/>
    </source>
</evidence>
<keyword evidence="21" id="KW-1185">Reference proteome</keyword>
<dbReference type="InterPro" id="IPR033717">
    <property type="entry name" value="UDPK"/>
</dbReference>
<keyword evidence="9 17" id="KW-0067">ATP-binding</keyword>
<name>A0A0D5NN27_9BACL</name>
<dbReference type="PANTHER" id="PTHR34299:SF1">
    <property type="entry name" value="DIACYLGLYCEROL KINASE"/>
    <property type="match status" value="1"/>
</dbReference>
<sequence>MKRFIRSLGFAAAGLVHALRSERHMRFHLAAAAAVCIVAAKLPLSRTQWAVLLLAIALVITAELINTAVERAVDLISPELHPLAKLAKDTAAGAVLAAVFFSVLVGFVILGPPLWSLLAGK</sequence>
<keyword evidence="18" id="KW-0479">Metal-binding</keyword>
<evidence type="ECO:0000256" key="17">
    <source>
        <dbReference type="PIRSR" id="PIRSR600829-3"/>
    </source>
</evidence>
<dbReference type="InterPro" id="IPR000829">
    <property type="entry name" value="DAGK"/>
</dbReference>
<evidence type="ECO:0000256" key="1">
    <source>
        <dbReference type="ARBA" id="ARBA00004651"/>
    </source>
</evidence>
<keyword evidence="5" id="KW-0808">Transferase</keyword>
<dbReference type="GO" id="GO:0008654">
    <property type="term" value="P:phospholipid biosynthetic process"/>
    <property type="evidence" value="ECO:0007669"/>
    <property type="project" value="UniProtKB-KW"/>
</dbReference>
<feature type="binding site" evidence="17">
    <location>
        <begin position="79"/>
        <end position="81"/>
    </location>
    <ligand>
        <name>ATP</name>
        <dbReference type="ChEBI" id="CHEBI:30616"/>
    </ligand>
</feature>
<keyword evidence="13" id="KW-0594">Phospholipid biosynthesis</keyword>
<gene>
    <name evidence="20" type="ORF">VN24_19360</name>
</gene>
<protein>
    <submittedName>
        <fullName evidence="20">Diacylglycerol kinase</fullName>
    </submittedName>
</protein>
<evidence type="ECO:0000256" key="2">
    <source>
        <dbReference type="ARBA" id="ARBA00005967"/>
    </source>
</evidence>
<dbReference type="Gene3D" id="1.10.287.3610">
    <property type="match status" value="1"/>
</dbReference>
<evidence type="ECO:0000256" key="8">
    <source>
        <dbReference type="ARBA" id="ARBA00022777"/>
    </source>
</evidence>
<keyword evidence="12 19" id="KW-0472">Membrane</keyword>
<dbReference type="AlphaFoldDB" id="A0A0D5NN27"/>
<evidence type="ECO:0000313" key="21">
    <source>
        <dbReference type="Proteomes" id="UP000032633"/>
    </source>
</evidence>
<dbReference type="PANTHER" id="PTHR34299">
    <property type="entry name" value="DIACYLGLYCEROL KINASE"/>
    <property type="match status" value="1"/>
</dbReference>
<evidence type="ECO:0000256" key="19">
    <source>
        <dbReference type="SAM" id="Phobius"/>
    </source>
</evidence>
<feature type="binding site" evidence="17">
    <location>
        <position position="3"/>
    </location>
    <ligand>
        <name>ATP</name>
        <dbReference type="ChEBI" id="CHEBI:30616"/>
    </ligand>
</feature>
<evidence type="ECO:0000256" key="7">
    <source>
        <dbReference type="ARBA" id="ARBA00022741"/>
    </source>
</evidence>
<feature type="binding site" evidence="17">
    <location>
        <begin position="88"/>
        <end position="89"/>
    </location>
    <ligand>
        <name>ATP</name>
        <dbReference type="ChEBI" id="CHEBI:30616"/>
    </ligand>
</feature>
<keyword evidence="11" id="KW-0443">Lipid metabolism</keyword>
<evidence type="ECO:0000256" key="12">
    <source>
        <dbReference type="ARBA" id="ARBA00023136"/>
    </source>
</evidence>
<dbReference type="PROSITE" id="PS01069">
    <property type="entry name" value="DAGK_PROKAR"/>
    <property type="match status" value="1"/>
</dbReference>
<evidence type="ECO:0000256" key="14">
    <source>
        <dbReference type="ARBA" id="ARBA00023264"/>
    </source>
</evidence>
<keyword evidence="3" id="KW-1003">Cell membrane</keyword>
<keyword evidence="14" id="KW-1208">Phospholipid metabolism</keyword>
<dbReference type="HOGENOM" id="CLU_112343_2_2_9"/>
<dbReference type="STRING" id="1126833.VN24_19360"/>
<reference evidence="21" key="2">
    <citation type="submission" date="2015-03" db="EMBL/GenBank/DDBJ databases">
        <title>Genome sequence of Paenibacillus beijingensis strain DSM 24997T.</title>
        <authorList>
            <person name="Kwak Y."/>
            <person name="Shin J.-H."/>
        </authorList>
    </citation>
    <scope>NUCLEOTIDE SEQUENCE [LARGE SCALE GENOMIC DNA]</scope>
    <source>
        <strain evidence="21">DSM 24997</strain>
    </source>
</reference>
<keyword evidence="8 20" id="KW-0418">Kinase</keyword>
<dbReference type="InterPro" id="IPR036945">
    <property type="entry name" value="DAGK_sf"/>
</dbReference>
<evidence type="ECO:0000256" key="15">
    <source>
        <dbReference type="PIRSR" id="PIRSR600829-1"/>
    </source>
</evidence>
<keyword evidence="10 19" id="KW-1133">Transmembrane helix</keyword>
<dbReference type="GO" id="GO:0046872">
    <property type="term" value="F:metal ion binding"/>
    <property type="evidence" value="ECO:0007669"/>
    <property type="project" value="UniProtKB-KW"/>
</dbReference>
<feature type="binding site" evidence="16">
    <location>
        <position position="3"/>
    </location>
    <ligand>
        <name>substrate</name>
    </ligand>
</feature>
<feature type="binding site" evidence="17">
    <location>
        <position position="70"/>
    </location>
    <ligand>
        <name>ATP</name>
        <dbReference type="ChEBI" id="CHEBI:30616"/>
    </ligand>
</feature>
<dbReference type="EMBL" id="CP011058">
    <property type="protein sequence ID" value="AJY76328.1"/>
    <property type="molecule type" value="Genomic_DNA"/>
</dbReference>
<evidence type="ECO:0000256" key="5">
    <source>
        <dbReference type="ARBA" id="ARBA00022679"/>
    </source>
</evidence>
<dbReference type="GO" id="GO:0005524">
    <property type="term" value="F:ATP binding"/>
    <property type="evidence" value="ECO:0007669"/>
    <property type="project" value="UniProtKB-KW"/>
</dbReference>
<proteinExistence type="inferred from homology"/>
<feature type="binding site" evidence="17">
    <location>
        <position position="22"/>
    </location>
    <ligand>
        <name>ATP</name>
        <dbReference type="ChEBI" id="CHEBI:30616"/>
    </ligand>
</feature>
<dbReference type="KEGG" id="pbj:VN24_19360"/>
<keyword evidence="18" id="KW-0460">Magnesium</keyword>
<feature type="transmembrane region" description="Helical" evidence="19">
    <location>
        <begin position="48"/>
        <end position="69"/>
    </location>
</feature>
<reference evidence="20 21" key="1">
    <citation type="journal article" date="2015" name="J. Biotechnol.">
        <title>Complete genome sequence of Paenibacillus beijingensis 7188(T) (=DSM 24997(T)), a novel rhizobacterium from jujube garden soil.</title>
        <authorList>
            <person name="Kwak Y."/>
            <person name="Shin J.H."/>
        </authorList>
    </citation>
    <scope>NUCLEOTIDE SEQUENCE [LARGE SCALE GENOMIC DNA]</scope>
    <source>
        <strain evidence="20 21">DSM 24997</strain>
    </source>
</reference>
<feature type="transmembrane region" description="Helical" evidence="19">
    <location>
        <begin position="90"/>
        <end position="115"/>
    </location>
</feature>
<comment type="cofactor">
    <cofactor evidence="18">
        <name>Mg(2+)</name>
        <dbReference type="ChEBI" id="CHEBI:18420"/>
    </cofactor>
    <text evidence="18">Mn(2+), Zn(2+), Cd(2+) and Co(2+) support activity to lesser extents.</text>
</comment>
<evidence type="ECO:0000256" key="9">
    <source>
        <dbReference type="ARBA" id="ARBA00022840"/>
    </source>
</evidence>
<feature type="active site" description="Proton acceptor" evidence="15">
    <location>
        <position position="63"/>
    </location>
</feature>
<organism evidence="20 21">
    <name type="scientific">Paenibacillus beijingensis</name>
    <dbReference type="NCBI Taxonomy" id="1126833"/>
    <lineage>
        <taxon>Bacteria</taxon>
        <taxon>Bacillati</taxon>
        <taxon>Bacillota</taxon>
        <taxon>Bacilli</taxon>
        <taxon>Bacillales</taxon>
        <taxon>Paenibacillaceae</taxon>
        <taxon>Paenibacillus</taxon>
    </lineage>
</organism>
<dbReference type="PATRIC" id="fig|1126833.4.peg.4266"/>
<evidence type="ECO:0000256" key="16">
    <source>
        <dbReference type="PIRSR" id="PIRSR600829-2"/>
    </source>
</evidence>
<dbReference type="GO" id="GO:0016301">
    <property type="term" value="F:kinase activity"/>
    <property type="evidence" value="ECO:0007669"/>
    <property type="project" value="UniProtKB-KW"/>
</dbReference>
<evidence type="ECO:0000256" key="6">
    <source>
        <dbReference type="ARBA" id="ARBA00022692"/>
    </source>
</evidence>
<evidence type="ECO:0000256" key="13">
    <source>
        <dbReference type="ARBA" id="ARBA00023209"/>
    </source>
</evidence>
<dbReference type="Pfam" id="PF01219">
    <property type="entry name" value="DAGK_prokar"/>
    <property type="match status" value="1"/>
</dbReference>
<dbReference type="RefSeq" id="WP_045671755.1">
    <property type="nucleotide sequence ID" value="NZ_CP011058.1"/>
</dbReference>
<feature type="binding site" evidence="18">
    <location>
        <position position="22"/>
    </location>
    <ligand>
        <name>a divalent metal cation</name>
        <dbReference type="ChEBI" id="CHEBI:60240"/>
    </ligand>
</feature>
<evidence type="ECO:0000256" key="10">
    <source>
        <dbReference type="ARBA" id="ARBA00022989"/>
    </source>
</evidence>
<evidence type="ECO:0000256" key="18">
    <source>
        <dbReference type="PIRSR" id="PIRSR600829-4"/>
    </source>
</evidence>
<evidence type="ECO:0000313" key="20">
    <source>
        <dbReference type="EMBL" id="AJY76328.1"/>
    </source>
</evidence>
<feature type="binding site" evidence="18">
    <location>
        <position position="70"/>
    </location>
    <ligand>
        <name>a divalent metal cation</name>
        <dbReference type="ChEBI" id="CHEBI:60240"/>
    </ligand>
</feature>
<keyword evidence="7 17" id="KW-0547">Nucleotide-binding</keyword>
<feature type="binding site" evidence="16">
    <location>
        <position position="63"/>
    </location>
    <ligand>
        <name>substrate</name>
    </ligand>
</feature>
<dbReference type="Proteomes" id="UP000032633">
    <property type="component" value="Chromosome"/>
</dbReference>
<comment type="similarity">
    <text evidence="2">Belongs to the bacterial diacylglycerol kinase family.</text>
</comment>